<evidence type="ECO:0000256" key="1">
    <source>
        <dbReference type="ARBA" id="ARBA00022691"/>
    </source>
</evidence>
<dbReference type="EMBL" id="JAWDKA010000005">
    <property type="protein sequence ID" value="MDV0441893.1"/>
    <property type="molecule type" value="Genomic_DNA"/>
</dbReference>
<dbReference type="PANTHER" id="PTHR12818:SF0">
    <property type="entry name" value="TRNA (ADENINE(37)-N6)-METHYLTRANSFERASE"/>
    <property type="match status" value="1"/>
</dbReference>
<dbReference type="Proteomes" id="UP001273136">
    <property type="component" value="Unassembled WGS sequence"/>
</dbReference>
<evidence type="ECO:0000313" key="4">
    <source>
        <dbReference type="EMBL" id="MDV0441893.1"/>
    </source>
</evidence>
<evidence type="ECO:0000259" key="3">
    <source>
        <dbReference type="PROSITE" id="PS51668"/>
    </source>
</evidence>
<dbReference type="Pfam" id="PF01980">
    <property type="entry name" value="TrmO_N"/>
    <property type="match status" value="1"/>
</dbReference>
<proteinExistence type="inferred from homology"/>
<dbReference type="Gene3D" id="2.40.30.70">
    <property type="entry name" value="YaeB-like"/>
    <property type="match status" value="1"/>
</dbReference>
<keyword evidence="5" id="KW-1185">Reference proteome</keyword>
<dbReference type="NCBIfam" id="TIGR00104">
    <property type="entry name" value="tRNA_TsaA"/>
    <property type="match status" value="1"/>
</dbReference>
<dbReference type="RefSeq" id="WP_338094296.1">
    <property type="nucleotide sequence ID" value="NZ_JAWDKA010000005.1"/>
</dbReference>
<dbReference type="GO" id="GO:0032259">
    <property type="term" value="P:methylation"/>
    <property type="evidence" value="ECO:0007669"/>
    <property type="project" value="UniProtKB-KW"/>
</dbReference>
<dbReference type="CDD" id="cd09281">
    <property type="entry name" value="UPF0066"/>
    <property type="match status" value="1"/>
</dbReference>
<dbReference type="PANTHER" id="PTHR12818">
    <property type="entry name" value="TRNA (ADENINE(37)-N6)-METHYLTRANSFERASE"/>
    <property type="match status" value="1"/>
</dbReference>
<dbReference type="AlphaFoldDB" id="A0AAE4MDT3"/>
<dbReference type="SUPFAM" id="SSF118196">
    <property type="entry name" value="YaeB-like"/>
    <property type="match status" value="1"/>
</dbReference>
<dbReference type="InterPro" id="IPR023370">
    <property type="entry name" value="TrmO-like_N"/>
</dbReference>
<keyword evidence="4" id="KW-0489">Methyltransferase</keyword>
<organism evidence="4 5">
    <name type="scientific">Methanorbis furvi</name>
    <dbReference type="NCBI Taxonomy" id="3028299"/>
    <lineage>
        <taxon>Archaea</taxon>
        <taxon>Methanobacteriati</taxon>
        <taxon>Methanobacteriota</taxon>
        <taxon>Stenosarchaea group</taxon>
        <taxon>Methanomicrobia</taxon>
        <taxon>Methanomicrobiales</taxon>
        <taxon>Methanocorpusculaceae</taxon>
        <taxon>Methanorbis</taxon>
    </lineage>
</organism>
<dbReference type="EC" id="2.1.1.-" evidence="4"/>
<dbReference type="GO" id="GO:0008168">
    <property type="term" value="F:methyltransferase activity"/>
    <property type="evidence" value="ECO:0007669"/>
    <property type="project" value="UniProtKB-KW"/>
</dbReference>
<reference evidence="4" key="1">
    <citation type="submission" date="2023-06" db="EMBL/GenBank/DDBJ databases">
        <title>Genome sequence of Methancorpusculaceae sp. Ag1.</title>
        <authorList>
            <person name="Protasov E."/>
            <person name="Platt K."/>
            <person name="Poehlein A."/>
            <person name="Daniel R."/>
            <person name="Brune A."/>
        </authorList>
    </citation>
    <scope>NUCLEOTIDE SEQUENCE</scope>
    <source>
        <strain evidence="4">Ag1</strain>
    </source>
</reference>
<dbReference type="InterPro" id="IPR036414">
    <property type="entry name" value="YaeB_N_sf"/>
</dbReference>
<evidence type="ECO:0000256" key="2">
    <source>
        <dbReference type="ARBA" id="ARBA00033753"/>
    </source>
</evidence>
<protein>
    <submittedName>
        <fullName evidence="4">tRNA (Adenine(37)-N6)-methyltransferase</fullName>
        <ecNumber evidence="4">2.1.1.-</ecNumber>
    </submittedName>
</protein>
<gene>
    <name evidence="4" type="primary">trmO</name>
    <name evidence="4" type="ORF">McpAg1_11070</name>
</gene>
<sequence>MDSVTYQPIGIIHSSHTSLQGMPIQPPAAKTCTGILELRPDLEEGLLGIEGFSRIILIYSLHKSEGFALTATPFLDTESHGVFATRVPRRPNQIGFSVVRLIERKGRNLAIGDVDILDGTPVLDIKPYVSQFDAYPNERCGWFEGKLGEIESARSDDRFMRPLSETKL</sequence>
<evidence type="ECO:0000313" key="5">
    <source>
        <dbReference type="Proteomes" id="UP001273136"/>
    </source>
</evidence>
<dbReference type="InterPro" id="IPR036413">
    <property type="entry name" value="YaeB-like_sf"/>
</dbReference>
<dbReference type="PROSITE" id="PS51668">
    <property type="entry name" value="TSAA_2"/>
    <property type="match status" value="1"/>
</dbReference>
<dbReference type="InterPro" id="IPR040372">
    <property type="entry name" value="YaeB-like"/>
</dbReference>
<comment type="caution">
    <text evidence="4">The sequence shown here is derived from an EMBL/GenBank/DDBJ whole genome shotgun (WGS) entry which is preliminary data.</text>
</comment>
<keyword evidence="1" id="KW-0949">S-adenosyl-L-methionine</keyword>
<comment type="similarity">
    <text evidence="2">Belongs to the tRNA methyltransferase O family.</text>
</comment>
<keyword evidence="4" id="KW-0808">Transferase</keyword>
<feature type="domain" description="TsaA-like" evidence="3">
    <location>
        <begin position="6"/>
        <end position="137"/>
    </location>
</feature>
<name>A0AAE4MDT3_9EURY</name>
<accession>A0AAE4MDT3</accession>